<keyword evidence="2" id="KW-1185">Reference proteome</keyword>
<dbReference type="EMBL" id="AP022601">
    <property type="protein sequence ID" value="BBY93337.1"/>
    <property type="molecule type" value="Genomic_DNA"/>
</dbReference>
<name>A0A9W4B3T5_9MYCO</name>
<dbReference type="Proteomes" id="UP000465785">
    <property type="component" value="Chromosome"/>
</dbReference>
<organism evidence="1 2">
    <name type="scientific">Mycobacterium gallinarum</name>
    <dbReference type="NCBI Taxonomy" id="39689"/>
    <lineage>
        <taxon>Bacteria</taxon>
        <taxon>Bacillati</taxon>
        <taxon>Actinomycetota</taxon>
        <taxon>Actinomycetes</taxon>
        <taxon>Mycobacteriales</taxon>
        <taxon>Mycobacteriaceae</taxon>
        <taxon>Mycobacterium</taxon>
    </lineage>
</organism>
<gene>
    <name evidence="1" type="ORF">MGALJ_30060</name>
</gene>
<evidence type="ECO:0000313" key="2">
    <source>
        <dbReference type="Proteomes" id="UP000465785"/>
    </source>
</evidence>
<sequence>MTAEDPGPVEQLPVDDWADQDLLTKDEARERLLVEIGRVRIRLAELDENSPDDEAEITLLTRRLNAMESTRDEYDSYLRGK</sequence>
<dbReference type="AlphaFoldDB" id="A0A9W4B3T5"/>
<dbReference type="RefSeq" id="WP_163730294.1">
    <property type="nucleotide sequence ID" value="NZ_AP022601.1"/>
</dbReference>
<protein>
    <submittedName>
        <fullName evidence="1">Uncharacterized protein</fullName>
    </submittedName>
</protein>
<evidence type="ECO:0000313" key="1">
    <source>
        <dbReference type="EMBL" id="BBY93337.1"/>
    </source>
</evidence>
<reference evidence="1 2" key="1">
    <citation type="journal article" date="2019" name="Emerg. Microbes Infect.">
        <title>Comprehensive subspecies identification of 175 nontuberculous mycobacteria species based on 7547 genomic profiles.</title>
        <authorList>
            <person name="Matsumoto Y."/>
            <person name="Kinjo T."/>
            <person name="Motooka D."/>
            <person name="Nabeya D."/>
            <person name="Jung N."/>
            <person name="Uechi K."/>
            <person name="Horii T."/>
            <person name="Iida T."/>
            <person name="Fujita J."/>
            <person name="Nakamura S."/>
        </authorList>
    </citation>
    <scope>NUCLEOTIDE SEQUENCE [LARGE SCALE GENOMIC DNA]</scope>
    <source>
        <strain evidence="1 2">JCM 6399</strain>
    </source>
</reference>
<dbReference type="KEGG" id="mgau:MGALJ_30060"/>
<proteinExistence type="predicted"/>
<accession>A0A9W4B3T5</accession>